<dbReference type="EMBL" id="VTRU01000001">
    <property type="protein sequence ID" value="TZF99679.1"/>
    <property type="molecule type" value="Genomic_DNA"/>
</dbReference>
<evidence type="ECO:0000313" key="3">
    <source>
        <dbReference type="Proteomes" id="UP000323884"/>
    </source>
</evidence>
<comment type="caution">
    <text evidence="2">The sequence shown here is derived from an EMBL/GenBank/DDBJ whole genome shotgun (WGS) entry which is preliminary data.</text>
</comment>
<feature type="transmembrane region" description="Helical" evidence="1">
    <location>
        <begin position="135"/>
        <end position="162"/>
    </location>
</feature>
<gene>
    <name evidence="2" type="ORF">FW781_07045</name>
</gene>
<feature type="transmembrane region" description="Helical" evidence="1">
    <location>
        <begin position="56"/>
        <end position="75"/>
    </location>
</feature>
<dbReference type="OrthoDB" id="1440137at2"/>
<dbReference type="RefSeq" id="WP_149386763.1">
    <property type="nucleotide sequence ID" value="NZ_VTRU01000001.1"/>
</dbReference>
<keyword evidence="3" id="KW-1185">Reference proteome</keyword>
<keyword evidence="1" id="KW-0472">Membrane</keyword>
<reference evidence="2 3" key="1">
    <citation type="submission" date="2019-08" db="EMBL/GenBank/DDBJ databases">
        <title>Draft genome sequence of Chryseobacterium sp. Gsoil 183.</title>
        <authorList>
            <person name="Im W.-T."/>
        </authorList>
    </citation>
    <scope>NUCLEOTIDE SEQUENCE [LARGE SCALE GENOMIC DNA]</scope>
    <source>
        <strain evidence="2 3">Gsoil 183</strain>
        <plasmid evidence="2">unnamed1</plasmid>
    </source>
</reference>
<feature type="transmembrane region" description="Helical" evidence="1">
    <location>
        <begin position="20"/>
        <end position="36"/>
    </location>
</feature>
<name>A0A5D8ZY77_9FLAO</name>
<keyword evidence="2" id="KW-0614">Plasmid</keyword>
<proteinExistence type="predicted"/>
<dbReference type="Proteomes" id="UP000323884">
    <property type="component" value="Unassembled WGS sequence"/>
</dbReference>
<evidence type="ECO:0000313" key="2">
    <source>
        <dbReference type="EMBL" id="TZF99679.1"/>
    </source>
</evidence>
<protein>
    <submittedName>
        <fullName evidence="2">Uncharacterized protein</fullName>
    </submittedName>
</protein>
<keyword evidence="1" id="KW-0812">Transmembrane</keyword>
<evidence type="ECO:0000256" key="1">
    <source>
        <dbReference type="SAM" id="Phobius"/>
    </source>
</evidence>
<dbReference type="AlphaFoldDB" id="A0A5D8ZY77"/>
<sequence length="167" mass="19257">MFFNNLILIFEFIYIKWKALLGNTIAAILLCSLVLFSEIKFDVSLFEKLTSNSINLLGILLGFTASIFTVILTIDNDVIKESKRKMLEGRFYNREFTLYDSLVINFAFLIILQGFLLIVNFISPVFNLNNSGLKFFLLVDLISITLMILLLVNAILEFYFIITKKEQ</sequence>
<accession>A0A5D8ZY77</accession>
<keyword evidence="1" id="KW-1133">Transmembrane helix</keyword>
<feature type="transmembrane region" description="Helical" evidence="1">
    <location>
        <begin position="96"/>
        <end position="123"/>
    </location>
</feature>
<organism evidence="2 3">
    <name type="scientific">Chryseobacterium panacisoli</name>
    <dbReference type="NCBI Taxonomy" id="1807141"/>
    <lineage>
        <taxon>Bacteria</taxon>
        <taxon>Pseudomonadati</taxon>
        <taxon>Bacteroidota</taxon>
        <taxon>Flavobacteriia</taxon>
        <taxon>Flavobacteriales</taxon>
        <taxon>Weeksellaceae</taxon>
        <taxon>Chryseobacterium group</taxon>
        <taxon>Chryseobacterium</taxon>
    </lineage>
</organism>
<geneLocation type="plasmid" evidence="2">
    <name>unnamed1</name>
</geneLocation>